<evidence type="ECO:0000259" key="3">
    <source>
        <dbReference type="Pfam" id="PF01408"/>
    </source>
</evidence>
<comment type="similarity">
    <text evidence="1">Belongs to the Gfo/Idh/MocA family.</text>
</comment>
<dbReference type="Gene3D" id="3.40.50.720">
    <property type="entry name" value="NAD(P)-binding Rossmann-like Domain"/>
    <property type="match status" value="1"/>
</dbReference>
<dbReference type="GO" id="GO:0016491">
    <property type="term" value="F:oxidoreductase activity"/>
    <property type="evidence" value="ECO:0007669"/>
    <property type="project" value="UniProtKB-KW"/>
</dbReference>
<dbReference type="GO" id="GO:0000166">
    <property type="term" value="F:nucleotide binding"/>
    <property type="evidence" value="ECO:0007669"/>
    <property type="project" value="InterPro"/>
</dbReference>
<reference evidence="5 6" key="1">
    <citation type="submission" date="2018-03" db="EMBL/GenBank/DDBJ databases">
        <title>The draft genome of Mesorhizobium sp. 6GN-30.</title>
        <authorList>
            <person name="Liu L."/>
            <person name="Li L."/>
            <person name="Wang T."/>
            <person name="Zhang X."/>
            <person name="Liang L."/>
        </authorList>
    </citation>
    <scope>NUCLEOTIDE SEQUENCE [LARGE SCALE GENOMIC DNA]</scope>
    <source>
        <strain evidence="5 6">6GN30</strain>
    </source>
</reference>
<dbReference type="Gene3D" id="3.30.360.10">
    <property type="entry name" value="Dihydrodipicolinate Reductase, domain 2"/>
    <property type="match status" value="1"/>
</dbReference>
<keyword evidence="2" id="KW-0560">Oxidoreductase</keyword>
<dbReference type="PANTHER" id="PTHR22604:SF105">
    <property type="entry name" value="TRANS-1,2-DIHYDROBENZENE-1,2-DIOL DEHYDROGENASE"/>
    <property type="match status" value="1"/>
</dbReference>
<accession>A0A2P7SCV0</accession>
<organism evidence="5 6">
    <name type="scientific">Kumtagia ephedrae</name>
    <dbReference type="NCBI Taxonomy" id="2116701"/>
    <lineage>
        <taxon>Bacteria</taxon>
        <taxon>Pseudomonadati</taxon>
        <taxon>Pseudomonadota</taxon>
        <taxon>Alphaproteobacteria</taxon>
        <taxon>Hyphomicrobiales</taxon>
        <taxon>Phyllobacteriaceae</taxon>
        <taxon>Kumtagia</taxon>
    </lineage>
</organism>
<protein>
    <submittedName>
        <fullName evidence="5">Gfo/Idh/MocA family oxidoreductase</fullName>
    </submittedName>
</protein>
<evidence type="ECO:0000259" key="4">
    <source>
        <dbReference type="Pfam" id="PF22725"/>
    </source>
</evidence>
<dbReference type="Pfam" id="PF01408">
    <property type="entry name" value="GFO_IDH_MocA"/>
    <property type="match status" value="1"/>
</dbReference>
<feature type="domain" description="GFO/IDH/MocA-like oxidoreductase" evidence="4">
    <location>
        <begin position="145"/>
        <end position="258"/>
    </location>
</feature>
<dbReference type="InterPro" id="IPR036291">
    <property type="entry name" value="NAD(P)-bd_dom_sf"/>
</dbReference>
<dbReference type="OrthoDB" id="9792935at2"/>
<dbReference type="SUPFAM" id="SSF55347">
    <property type="entry name" value="Glyceraldehyde-3-phosphate dehydrogenase-like, C-terminal domain"/>
    <property type="match status" value="1"/>
</dbReference>
<comment type="caution">
    <text evidence="5">The sequence shown here is derived from an EMBL/GenBank/DDBJ whole genome shotgun (WGS) entry which is preliminary data.</text>
</comment>
<dbReference type="InterPro" id="IPR000683">
    <property type="entry name" value="Gfo/Idh/MocA-like_OxRdtase_N"/>
</dbReference>
<proteinExistence type="inferred from homology"/>
<dbReference type="InterPro" id="IPR055170">
    <property type="entry name" value="GFO_IDH_MocA-like_dom"/>
</dbReference>
<sequence>MQDQDIYKAATVAARPVTWGVVGAGTIAHQFAADLAHVAGARIGAVCSRSEESAQAFMAAAGIRRYCATLPELLADETIDAIYIATPNHLHAGQTREALAAGKPVLVEKPLATSSRDAARVVEAAAHADRFAMEALWTRFLPAVEAVRGMLAAGAIGEVRHVEAELAYRKEEKGGRFFDPAMGGGAALDLGVYPLSLALDLFGRPEKTSGRWWAAGTGVDRRTDFQLSFAGVTAMLSCCFDRDGRNTFTILGSRGAIRIEAPFLKAQQVTLFGQTICDWPLVGARGATSGPAARILSRLPLPGRQVKNFRFPGHGLQFETAAAIDAMGRGERQSPRMPLGDSVAVLEIIETVLGQPPQPA</sequence>
<evidence type="ECO:0000313" key="5">
    <source>
        <dbReference type="EMBL" id="PSJ60141.1"/>
    </source>
</evidence>
<gene>
    <name evidence="5" type="ORF">C7I84_12185</name>
</gene>
<dbReference type="Proteomes" id="UP000241229">
    <property type="component" value="Unassembled WGS sequence"/>
</dbReference>
<dbReference type="EMBL" id="PXYK01000010">
    <property type="protein sequence ID" value="PSJ60141.1"/>
    <property type="molecule type" value="Genomic_DNA"/>
</dbReference>
<dbReference type="AlphaFoldDB" id="A0A2P7SCV0"/>
<dbReference type="InterPro" id="IPR050984">
    <property type="entry name" value="Gfo/Idh/MocA_domain"/>
</dbReference>
<feature type="domain" description="Gfo/Idh/MocA-like oxidoreductase N-terminal" evidence="3">
    <location>
        <begin position="18"/>
        <end position="131"/>
    </location>
</feature>
<dbReference type="Pfam" id="PF22725">
    <property type="entry name" value="GFO_IDH_MocA_C3"/>
    <property type="match status" value="1"/>
</dbReference>
<dbReference type="PANTHER" id="PTHR22604">
    <property type="entry name" value="OXIDOREDUCTASES"/>
    <property type="match status" value="1"/>
</dbReference>
<evidence type="ECO:0000256" key="1">
    <source>
        <dbReference type="ARBA" id="ARBA00010928"/>
    </source>
</evidence>
<evidence type="ECO:0000256" key="2">
    <source>
        <dbReference type="ARBA" id="ARBA00023002"/>
    </source>
</evidence>
<keyword evidence="6" id="KW-1185">Reference proteome</keyword>
<name>A0A2P7SCV0_9HYPH</name>
<dbReference type="SUPFAM" id="SSF51735">
    <property type="entry name" value="NAD(P)-binding Rossmann-fold domains"/>
    <property type="match status" value="1"/>
</dbReference>
<evidence type="ECO:0000313" key="6">
    <source>
        <dbReference type="Proteomes" id="UP000241229"/>
    </source>
</evidence>